<evidence type="ECO:0000313" key="8">
    <source>
        <dbReference type="Proteomes" id="UP000076660"/>
    </source>
</evidence>
<evidence type="ECO:0000259" key="6">
    <source>
        <dbReference type="PROSITE" id="PS51755"/>
    </source>
</evidence>
<dbReference type="Gene3D" id="1.25.40.10">
    <property type="entry name" value="Tetratricopeptide repeat domain"/>
    <property type="match status" value="1"/>
</dbReference>
<keyword evidence="2" id="KW-0805">Transcription regulation</keyword>
<dbReference type="InterPro" id="IPR016032">
    <property type="entry name" value="Sig_transdc_resp-reg_C-effctor"/>
</dbReference>
<evidence type="ECO:0000256" key="1">
    <source>
        <dbReference type="ARBA" id="ARBA00005820"/>
    </source>
</evidence>
<dbReference type="PROSITE" id="PS51755">
    <property type="entry name" value="OMPR_PHOB"/>
    <property type="match status" value="1"/>
</dbReference>
<dbReference type="Gene3D" id="1.10.10.10">
    <property type="entry name" value="Winged helix-like DNA-binding domain superfamily/Winged helix DNA-binding domain"/>
    <property type="match status" value="1"/>
</dbReference>
<dbReference type="GO" id="GO:0006355">
    <property type="term" value="P:regulation of DNA-templated transcription"/>
    <property type="evidence" value="ECO:0007669"/>
    <property type="project" value="InterPro"/>
</dbReference>
<name>A0A1W2M377_9PSEU</name>
<dbReference type="CDD" id="cd15831">
    <property type="entry name" value="BTAD"/>
    <property type="match status" value="1"/>
</dbReference>
<evidence type="ECO:0000313" key="7">
    <source>
        <dbReference type="EMBL" id="ONF74507.1"/>
    </source>
</evidence>
<comment type="caution">
    <text evidence="7">The sequence shown here is derived from an EMBL/GenBank/DDBJ whole genome shotgun (WGS) entry which is preliminary data.</text>
</comment>
<feature type="domain" description="OmpR/PhoB-type" evidence="6">
    <location>
        <begin position="1"/>
        <end position="95"/>
    </location>
</feature>
<dbReference type="GO" id="GO:0003677">
    <property type="term" value="F:DNA binding"/>
    <property type="evidence" value="ECO:0007669"/>
    <property type="project" value="UniProtKB-UniRule"/>
</dbReference>
<evidence type="ECO:0000256" key="5">
    <source>
        <dbReference type="PROSITE-ProRule" id="PRU01091"/>
    </source>
</evidence>
<dbReference type="AlphaFoldDB" id="A0A1W2M377"/>
<keyword evidence="3 5" id="KW-0238">DNA-binding</keyword>
<accession>A0A1W2M377</accession>
<reference evidence="7 8" key="1">
    <citation type="submission" date="2016-12" db="EMBL/GenBank/DDBJ databases">
        <title>Amycolatopsis keratiniphila subsp. keratiniphila genome sequencing and assembly.</title>
        <authorList>
            <person name="Mayilraj S."/>
            <person name="Kaur N."/>
        </authorList>
    </citation>
    <scope>NUCLEOTIDE SEQUENCE [LARGE SCALE GENOMIC DNA]</scope>
    <source>
        <strain evidence="7 8">DSM 44409</strain>
    </source>
</reference>
<feature type="DNA-binding region" description="OmpR/PhoB-type" evidence="5">
    <location>
        <begin position="1"/>
        <end position="95"/>
    </location>
</feature>
<dbReference type="SMART" id="SM01043">
    <property type="entry name" value="BTAD"/>
    <property type="match status" value="1"/>
</dbReference>
<dbReference type="InterPro" id="IPR051677">
    <property type="entry name" value="AfsR-DnrI-RedD_regulator"/>
</dbReference>
<dbReference type="SMART" id="SM00862">
    <property type="entry name" value="Trans_reg_C"/>
    <property type="match status" value="1"/>
</dbReference>
<dbReference type="InterPro" id="IPR011990">
    <property type="entry name" value="TPR-like_helical_dom_sf"/>
</dbReference>
<keyword evidence="4" id="KW-0804">Transcription</keyword>
<dbReference type="Proteomes" id="UP000076660">
    <property type="component" value="Unassembled WGS sequence"/>
</dbReference>
<gene>
    <name evidence="7" type="ORF">AVR91_0203630</name>
</gene>
<dbReference type="InterPro" id="IPR005158">
    <property type="entry name" value="BTAD"/>
</dbReference>
<dbReference type="InterPro" id="IPR036388">
    <property type="entry name" value="WH-like_DNA-bd_sf"/>
</dbReference>
<dbReference type="EMBL" id="LQMT02000005">
    <property type="protein sequence ID" value="ONF74507.1"/>
    <property type="molecule type" value="Genomic_DNA"/>
</dbReference>
<dbReference type="Pfam" id="PF03704">
    <property type="entry name" value="BTAD"/>
    <property type="match status" value="1"/>
</dbReference>
<dbReference type="SUPFAM" id="SSF46894">
    <property type="entry name" value="C-terminal effector domain of the bipartite response regulators"/>
    <property type="match status" value="1"/>
</dbReference>
<dbReference type="PANTHER" id="PTHR35807">
    <property type="entry name" value="TRANSCRIPTIONAL REGULATOR REDD-RELATED"/>
    <property type="match status" value="1"/>
</dbReference>
<protein>
    <recommendedName>
        <fullName evidence="6">OmpR/PhoB-type domain-containing protein</fullName>
    </recommendedName>
</protein>
<comment type="similarity">
    <text evidence="1">Belongs to the AfsR/DnrI/RedD regulatory family.</text>
</comment>
<dbReference type="GO" id="GO:0000160">
    <property type="term" value="P:phosphorelay signal transduction system"/>
    <property type="evidence" value="ECO:0007669"/>
    <property type="project" value="InterPro"/>
</dbReference>
<evidence type="ECO:0000256" key="3">
    <source>
        <dbReference type="ARBA" id="ARBA00023125"/>
    </source>
</evidence>
<dbReference type="PANTHER" id="PTHR35807:SF1">
    <property type="entry name" value="TRANSCRIPTIONAL REGULATOR REDD"/>
    <property type="match status" value="1"/>
</dbReference>
<evidence type="ECO:0000256" key="2">
    <source>
        <dbReference type="ARBA" id="ARBA00023015"/>
    </source>
</evidence>
<evidence type="ECO:0000256" key="4">
    <source>
        <dbReference type="ARBA" id="ARBA00023163"/>
    </source>
</evidence>
<dbReference type="InterPro" id="IPR001867">
    <property type="entry name" value="OmpR/PhoB-type_DNA-bd"/>
</dbReference>
<organism evidence="7 8">
    <name type="scientific">Amycolatopsis keratiniphila subsp. keratiniphila</name>
    <dbReference type="NCBI Taxonomy" id="227715"/>
    <lineage>
        <taxon>Bacteria</taxon>
        <taxon>Bacillati</taxon>
        <taxon>Actinomycetota</taxon>
        <taxon>Actinomycetes</taxon>
        <taxon>Pseudonocardiales</taxon>
        <taxon>Pseudonocardiaceae</taxon>
        <taxon>Amycolatopsis</taxon>
        <taxon>Amycolatopsis japonica group</taxon>
    </lineage>
</organism>
<proteinExistence type="inferred from homology"/>
<sequence>MKLLRPARIELGHRSTAPSAHKVRQVLALLALRAGEVVTINTIIDEIWGDEPPRSAMTTTQTYIYHLRRLFDAVSDSVTGRDLVVTHSPGYVLKLDKSRVDAHQFRTLVTEARVCRDSDPMRALKAVRTALSLVEDAPLVDVVLGRTLATYATNLREDTVNALELRISLDIRRGMNQEVISELRTLTAEHPYREGFYLQLMLALYLSNRRSEALGVYHEIRRTLHADMGVEPSHELSRLQHAILVGETSELPGLTSNDAPVLTHGLTS</sequence>
<dbReference type="SUPFAM" id="SSF48452">
    <property type="entry name" value="TPR-like"/>
    <property type="match status" value="1"/>
</dbReference>
<dbReference type="Pfam" id="PF00486">
    <property type="entry name" value="Trans_reg_C"/>
    <property type="match status" value="1"/>
</dbReference>